<comment type="caution">
    <text evidence="10">The sequence shown here is derived from an EMBL/GenBank/DDBJ whole genome shotgun (WGS) entry which is preliminary data.</text>
</comment>
<evidence type="ECO:0000256" key="4">
    <source>
        <dbReference type="ARBA" id="ARBA00023002"/>
    </source>
</evidence>
<feature type="signal peptide" evidence="7">
    <location>
        <begin position="1"/>
        <end position="29"/>
    </location>
</feature>
<dbReference type="AlphaFoldDB" id="A0AAV1U0I6"/>
<feature type="chain" id="PRO_5044714142" description="Prolyl 4-hydroxylase alpha subunit domain-containing protein" evidence="7">
    <location>
        <begin position="30"/>
        <end position="528"/>
    </location>
</feature>
<keyword evidence="3" id="KW-0223">Dioxygenase</keyword>
<dbReference type="SMART" id="SM00702">
    <property type="entry name" value="P4Hc"/>
    <property type="match status" value="1"/>
</dbReference>
<dbReference type="SUPFAM" id="SSF49468">
    <property type="entry name" value="VHL"/>
    <property type="match status" value="1"/>
</dbReference>
<evidence type="ECO:0000256" key="5">
    <source>
        <dbReference type="ARBA" id="ARBA00023004"/>
    </source>
</evidence>
<reference evidence="10" key="1">
    <citation type="submission" date="2024-01" db="EMBL/GenBank/DDBJ databases">
        <authorList>
            <person name="Webb A."/>
        </authorList>
    </citation>
    <scope>NUCLEOTIDE SEQUENCE</scope>
    <source>
        <strain evidence="10">Pm1</strain>
    </source>
</reference>
<evidence type="ECO:0000259" key="8">
    <source>
        <dbReference type="SMART" id="SM00702"/>
    </source>
</evidence>
<feature type="domain" description="Prolyl 4-hydroxylase alpha subunit" evidence="8">
    <location>
        <begin position="178"/>
        <end position="421"/>
    </location>
</feature>
<dbReference type="InterPro" id="IPR045054">
    <property type="entry name" value="P4HA-like"/>
</dbReference>
<keyword evidence="4" id="KW-0560">Oxidoreductase</keyword>
<feature type="region of interest" description="Disordered" evidence="6">
    <location>
        <begin position="499"/>
        <end position="528"/>
    </location>
</feature>
<keyword evidence="7" id="KW-0732">Signal</keyword>
<dbReference type="InterPro" id="IPR037140">
    <property type="entry name" value="VHL_beta_dom_sf"/>
</dbReference>
<keyword evidence="5" id="KW-0408">Iron</keyword>
<accession>A0AAV1U0I6</accession>
<dbReference type="GO" id="GO:0031418">
    <property type="term" value="F:L-ascorbic acid binding"/>
    <property type="evidence" value="ECO:0007669"/>
    <property type="project" value="InterPro"/>
</dbReference>
<dbReference type="InterPro" id="IPR006620">
    <property type="entry name" value="Pro_4_hyd_alph"/>
</dbReference>
<keyword evidence="2" id="KW-0479">Metal-binding</keyword>
<evidence type="ECO:0000313" key="10">
    <source>
        <dbReference type="EMBL" id="CAK7926789.1"/>
    </source>
</evidence>
<dbReference type="Proteomes" id="UP001162060">
    <property type="component" value="Unassembled WGS sequence"/>
</dbReference>
<dbReference type="GO" id="GO:0004656">
    <property type="term" value="F:procollagen-proline 4-dioxygenase activity"/>
    <property type="evidence" value="ECO:0007669"/>
    <property type="project" value="TreeGrafter"/>
</dbReference>
<name>A0AAV1U0I6_9STRA</name>
<evidence type="ECO:0000256" key="2">
    <source>
        <dbReference type="ARBA" id="ARBA00022723"/>
    </source>
</evidence>
<proteinExistence type="predicted"/>
<comment type="cofactor">
    <cofactor evidence="1">
        <name>L-ascorbate</name>
        <dbReference type="ChEBI" id="CHEBI:38290"/>
    </cofactor>
</comment>
<dbReference type="EMBL" id="CAKLBY020000101">
    <property type="protein sequence ID" value="CAK7926789.1"/>
    <property type="molecule type" value="Genomic_DNA"/>
</dbReference>
<dbReference type="GO" id="GO:0005783">
    <property type="term" value="C:endoplasmic reticulum"/>
    <property type="evidence" value="ECO:0007669"/>
    <property type="project" value="TreeGrafter"/>
</dbReference>
<evidence type="ECO:0000256" key="7">
    <source>
        <dbReference type="SAM" id="SignalP"/>
    </source>
</evidence>
<dbReference type="PANTHER" id="PTHR10869">
    <property type="entry name" value="PROLYL 4-HYDROXYLASE ALPHA SUBUNIT"/>
    <property type="match status" value="1"/>
</dbReference>
<dbReference type="Gene3D" id="2.60.40.780">
    <property type="entry name" value="von Hippel-Lindau disease tumour suppressor, beta domain"/>
    <property type="match status" value="1"/>
</dbReference>
<organism evidence="10 11">
    <name type="scientific">Peronospora matthiolae</name>
    <dbReference type="NCBI Taxonomy" id="2874970"/>
    <lineage>
        <taxon>Eukaryota</taxon>
        <taxon>Sar</taxon>
        <taxon>Stramenopiles</taxon>
        <taxon>Oomycota</taxon>
        <taxon>Peronosporomycetes</taxon>
        <taxon>Peronosporales</taxon>
        <taxon>Peronosporaceae</taxon>
        <taxon>Peronospora</taxon>
    </lineage>
</organism>
<sequence length="528" mass="57911">MVTRSRLALALLQVSALVLICSFWEELQSVREALQLTYEYRSLSRGDRDAPVKSVTIFRNGYTTGGVEMELSAELVATKCTQEGDLAAYLSQFVAVEGRFKSNKETTESDVPGVVADRVFNGRGELLQRFADIQSGDALYLVAPGLYFMWPFVASGHRVVVTSATKESVVIESISESPRTFRLHQLFSEDEADTLIQQAVQREGGPVNAAVQLSTGDAVNDKSHPTNDDGNSVTSVVDTVSETAAHVRKRVLEVLSLGEDKDSRGSDNGLELLQYEQKQAYVAGNDHFQVAAAADGMDVDSSKRDVTRFATVFLHLSDVALGGQTVFPLAEMPAGGLPPGSDHSLNSARDYEAAGAQLFTPGSWEMEMVRTCSSTLAFYPSRGTAVLFYSHRPNGEWDPMSLHRGCPVIEGTKWIASLSVRNKQLVDPLKCRITFKNPTARPVQLYWSNELMHTLNGNGGKITFKSFTGHTWIIKDNDRVLLEHVVDAKRGKKQTVIVPPISPEEAADEPEANVLDKTKQSSHTKVEL</sequence>
<dbReference type="GO" id="GO:0005506">
    <property type="term" value="F:iron ion binding"/>
    <property type="evidence" value="ECO:0007669"/>
    <property type="project" value="InterPro"/>
</dbReference>
<gene>
    <name evidence="10" type="ORF">PM001_LOCUS11939</name>
    <name evidence="9" type="ORF">PM001_LOCUS1462</name>
</gene>
<dbReference type="Gene3D" id="2.60.120.620">
    <property type="entry name" value="q2cbj1_9rhob like domain"/>
    <property type="match status" value="1"/>
</dbReference>
<evidence type="ECO:0000313" key="11">
    <source>
        <dbReference type="Proteomes" id="UP001162060"/>
    </source>
</evidence>
<dbReference type="PANTHER" id="PTHR10869:SF226">
    <property type="entry name" value="PROLYL 4-HYDROXYLASE ALPHA SUBUNIT DOMAIN-CONTAINING PROTEIN"/>
    <property type="match status" value="1"/>
</dbReference>
<evidence type="ECO:0000256" key="6">
    <source>
        <dbReference type="SAM" id="MobiDB-lite"/>
    </source>
</evidence>
<evidence type="ECO:0000256" key="3">
    <source>
        <dbReference type="ARBA" id="ARBA00022964"/>
    </source>
</evidence>
<evidence type="ECO:0000256" key="1">
    <source>
        <dbReference type="ARBA" id="ARBA00001961"/>
    </source>
</evidence>
<dbReference type="EMBL" id="CAKLBY020000014">
    <property type="protein sequence ID" value="CAK7897540.1"/>
    <property type="molecule type" value="Genomic_DNA"/>
</dbReference>
<protein>
    <recommendedName>
        <fullName evidence="8">Prolyl 4-hydroxylase alpha subunit domain-containing protein</fullName>
    </recommendedName>
</protein>
<evidence type="ECO:0000313" key="9">
    <source>
        <dbReference type="EMBL" id="CAK7897540.1"/>
    </source>
</evidence>
<feature type="compositionally biased region" description="Basic and acidic residues" evidence="6">
    <location>
        <begin position="514"/>
        <end position="528"/>
    </location>
</feature>
<dbReference type="InterPro" id="IPR036208">
    <property type="entry name" value="VHL_sf"/>
</dbReference>